<dbReference type="InterPro" id="IPR020846">
    <property type="entry name" value="MFS_dom"/>
</dbReference>
<feature type="transmembrane region" description="Helical" evidence="6">
    <location>
        <begin position="12"/>
        <end position="33"/>
    </location>
</feature>
<feature type="transmembrane region" description="Helical" evidence="6">
    <location>
        <begin position="137"/>
        <end position="161"/>
    </location>
</feature>
<protein>
    <submittedName>
        <fullName evidence="8">MFS transporter</fullName>
    </submittedName>
</protein>
<keyword evidence="3 6" id="KW-0812">Transmembrane</keyword>
<dbReference type="PROSITE" id="PS50850">
    <property type="entry name" value="MFS"/>
    <property type="match status" value="1"/>
</dbReference>
<name>A0A1M4IES9_9XANT</name>
<dbReference type="InterPro" id="IPR011701">
    <property type="entry name" value="MFS"/>
</dbReference>
<gene>
    <name evidence="8" type="ORF">XTGNCPPB3709_1278</name>
</gene>
<evidence type="ECO:0000313" key="9">
    <source>
        <dbReference type="Proteomes" id="UP000184997"/>
    </source>
</evidence>
<dbReference type="EMBL" id="FLUK01000111">
    <property type="protein sequence ID" value="SBV87353.1"/>
    <property type="molecule type" value="Genomic_DNA"/>
</dbReference>
<sequence length="456" mass="47326">MSSPSPSARGTLLAAALGFVVVLLDVSVVNVALDALRQRFATDVAGLQWVINAYTLVFAALLLSSGALGDRYGARRIFLFGFVVFTLASAACGLAGSLPLLIAACLVQGLGAALLVPNSLSMLQQAFPDRERRSRAVGWWGACGGISLAAGPVLGGVLVTHLGWRSIFLLNLPIGALGIWLTLRHVAAHGGSHRRSLDWGGQATAIVALAATTMALTEAGPLGCTHGLVLGSLLLAVVAALGFVWIEAHSLAPMLPLPLLRIPTFALASIAGVVVNFAYYGLIFVFSLFFQIQQQLSPQLAGLAFLPMTLVLMAVNVLAGRLIIRMGSRRLMVAGLLLAALGYALLLPVSIAGDYWRLVVPMLLAASGIALMVPTMTNATLSAVDASRAGIASGVLNSARQVGGMLGVAIFGYLIRDTAAAAFMRGMHAAIGISVALLLCGSVLCWFGIRPERAAA</sequence>
<comment type="subcellular location">
    <subcellularLocation>
        <location evidence="1">Membrane</location>
        <topology evidence="1">Multi-pass membrane protein</topology>
    </subcellularLocation>
</comment>
<keyword evidence="4 6" id="KW-1133">Transmembrane helix</keyword>
<dbReference type="SUPFAM" id="SSF103473">
    <property type="entry name" value="MFS general substrate transporter"/>
    <property type="match status" value="1"/>
</dbReference>
<keyword evidence="2" id="KW-0813">Transport</keyword>
<feature type="transmembrane region" description="Helical" evidence="6">
    <location>
        <begin position="228"/>
        <end position="246"/>
    </location>
</feature>
<evidence type="ECO:0000256" key="2">
    <source>
        <dbReference type="ARBA" id="ARBA00022448"/>
    </source>
</evidence>
<dbReference type="Proteomes" id="UP000184997">
    <property type="component" value="Unassembled WGS sequence"/>
</dbReference>
<feature type="transmembrane region" description="Helical" evidence="6">
    <location>
        <begin position="77"/>
        <end position="94"/>
    </location>
</feature>
<feature type="transmembrane region" description="Helical" evidence="6">
    <location>
        <begin position="355"/>
        <end position="373"/>
    </location>
</feature>
<dbReference type="Gene3D" id="1.20.1720.10">
    <property type="entry name" value="Multidrug resistance protein D"/>
    <property type="match status" value="1"/>
</dbReference>
<organism evidence="8 9">
    <name type="scientific">Xanthomonas graminis pv. graminis</name>
    <dbReference type="NCBI Taxonomy" id="134874"/>
    <lineage>
        <taxon>Bacteria</taxon>
        <taxon>Pseudomonadati</taxon>
        <taxon>Pseudomonadota</taxon>
        <taxon>Gammaproteobacteria</taxon>
        <taxon>Lysobacterales</taxon>
        <taxon>Lysobacteraceae</taxon>
        <taxon>Xanthomonas</taxon>
        <taxon>Xanthomonas translucens group</taxon>
        <taxon>Xanthomonas graminis</taxon>
    </lineage>
</organism>
<evidence type="ECO:0000256" key="6">
    <source>
        <dbReference type="SAM" id="Phobius"/>
    </source>
</evidence>
<feature type="transmembrane region" description="Helical" evidence="6">
    <location>
        <begin position="45"/>
        <end position="65"/>
    </location>
</feature>
<dbReference type="InterPro" id="IPR036259">
    <property type="entry name" value="MFS_trans_sf"/>
</dbReference>
<evidence type="ECO:0000256" key="4">
    <source>
        <dbReference type="ARBA" id="ARBA00022989"/>
    </source>
</evidence>
<feature type="transmembrane region" description="Helical" evidence="6">
    <location>
        <begin position="167"/>
        <end position="187"/>
    </location>
</feature>
<feature type="transmembrane region" description="Helical" evidence="6">
    <location>
        <begin position="267"/>
        <end position="292"/>
    </location>
</feature>
<feature type="transmembrane region" description="Helical" evidence="6">
    <location>
        <begin position="304"/>
        <end position="324"/>
    </location>
</feature>
<evidence type="ECO:0000259" key="7">
    <source>
        <dbReference type="PROSITE" id="PS50850"/>
    </source>
</evidence>
<dbReference type="Gene3D" id="1.20.1250.20">
    <property type="entry name" value="MFS general substrate transporter like domains"/>
    <property type="match status" value="1"/>
</dbReference>
<accession>A0A1M4IES9</accession>
<evidence type="ECO:0000256" key="3">
    <source>
        <dbReference type="ARBA" id="ARBA00022692"/>
    </source>
</evidence>
<proteinExistence type="predicted"/>
<feature type="transmembrane region" description="Helical" evidence="6">
    <location>
        <begin position="394"/>
        <end position="415"/>
    </location>
</feature>
<evidence type="ECO:0000313" key="8">
    <source>
        <dbReference type="EMBL" id="SBV87353.1"/>
    </source>
</evidence>
<reference evidence="9" key="1">
    <citation type="submission" date="2016-07" db="EMBL/GenBank/DDBJ databases">
        <authorList>
            <person name="Florea S."/>
            <person name="Webb J.S."/>
            <person name="Jaromczyk J."/>
            <person name="Schardl C.L."/>
        </authorList>
    </citation>
    <scope>NUCLEOTIDE SEQUENCE [LARGE SCALE GENOMIC DNA]</scope>
</reference>
<dbReference type="GO" id="GO:0022857">
    <property type="term" value="F:transmembrane transporter activity"/>
    <property type="evidence" value="ECO:0007669"/>
    <property type="project" value="InterPro"/>
</dbReference>
<evidence type="ECO:0000256" key="1">
    <source>
        <dbReference type="ARBA" id="ARBA00004141"/>
    </source>
</evidence>
<dbReference type="CDD" id="cd17321">
    <property type="entry name" value="MFS_MMR_MDR_like"/>
    <property type="match status" value="1"/>
</dbReference>
<dbReference type="GO" id="GO:0016020">
    <property type="term" value="C:membrane"/>
    <property type="evidence" value="ECO:0007669"/>
    <property type="project" value="UniProtKB-SubCell"/>
</dbReference>
<feature type="transmembrane region" description="Helical" evidence="6">
    <location>
        <begin position="427"/>
        <end position="449"/>
    </location>
</feature>
<feature type="transmembrane region" description="Helical" evidence="6">
    <location>
        <begin position="100"/>
        <end position="116"/>
    </location>
</feature>
<dbReference type="PANTHER" id="PTHR42718:SF9">
    <property type="entry name" value="MAJOR FACILITATOR SUPERFAMILY MULTIDRUG TRANSPORTER MFSC"/>
    <property type="match status" value="1"/>
</dbReference>
<dbReference type="Pfam" id="PF07690">
    <property type="entry name" value="MFS_1"/>
    <property type="match status" value="1"/>
</dbReference>
<keyword evidence="5 6" id="KW-0472">Membrane</keyword>
<dbReference type="PANTHER" id="PTHR42718">
    <property type="entry name" value="MAJOR FACILITATOR SUPERFAMILY MULTIDRUG TRANSPORTER MFSC"/>
    <property type="match status" value="1"/>
</dbReference>
<feature type="domain" description="Major facilitator superfamily (MFS) profile" evidence="7">
    <location>
        <begin position="11"/>
        <end position="453"/>
    </location>
</feature>
<feature type="transmembrane region" description="Helical" evidence="6">
    <location>
        <begin position="331"/>
        <end position="349"/>
    </location>
</feature>
<dbReference type="AlphaFoldDB" id="A0A1M4IES9"/>
<dbReference type="RefSeq" id="WP_009583947.1">
    <property type="nucleotide sequence ID" value="NZ_FLTU01000108.1"/>
</dbReference>
<evidence type="ECO:0000256" key="5">
    <source>
        <dbReference type="ARBA" id="ARBA00023136"/>
    </source>
</evidence>